<name>A0A2D2D0B9_METT3</name>
<dbReference type="Proteomes" id="UP000230709">
    <property type="component" value="Chromosome"/>
</dbReference>
<accession>A0A2D2D0B9</accession>
<feature type="domain" description="Septum formation inhibitor MinC C-terminal" evidence="7">
    <location>
        <begin position="155"/>
        <end position="255"/>
    </location>
</feature>
<dbReference type="Gene3D" id="2.160.20.70">
    <property type="match status" value="1"/>
</dbReference>
<keyword evidence="2 6" id="KW-0132">Cell division</keyword>
<organism evidence="8 9">
    <name type="scientific">Methylosinus trichosporium (strain ATCC 35070 / NCIMB 11131 / UNIQEM 75 / OB3b)</name>
    <dbReference type="NCBI Taxonomy" id="595536"/>
    <lineage>
        <taxon>Bacteria</taxon>
        <taxon>Pseudomonadati</taxon>
        <taxon>Pseudomonadota</taxon>
        <taxon>Alphaproteobacteria</taxon>
        <taxon>Hyphomicrobiales</taxon>
        <taxon>Methylocystaceae</taxon>
        <taxon>Methylosinus</taxon>
    </lineage>
</organism>
<evidence type="ECO:0000256" key="5">
    <source>
        <dbReference type="ARBA" id="ARBA00025606"/>
    </source>
</evidence>
<dbReference type="InterPro" id="IPR036145">
    <property type="entry name" value="MinC_C_sf"/>
</dbReference>
<reference evidence="9" key="1">
    <citation type="submission" date="2017-10" db="EMBL/GenBank/DDBJ databases">
        <title>Completed PacBio SMRT sequence of Methylosinus trichosporium OB3b reveals presence of a third large plasmid.</title>
        <authorList>
            <person name="Charles T.C."/>
            <person name="Lynch M.D.J."/>
            <person name="Heil J.R."/>
            <person name="Cheng J."/>
        </authorList>
    </citation>
    <scope>NUCLEOTIDE SEQUENCE [LARGE SCALE GENOMIC DNA]</scope>
    <source>
        <strain evidence="9">OB3b</strain>
    </source>
</reference>
<keyword evidence="9" id="KW-1185">Reference proteome</keyword>
<evidence type="ECO:0000256" key="3">
    <source>
        <dbReference type="ARBA" id="ARBA00023210"/>
    </source>
</evidence>
<dbReference type="Pfam" id="PF03775">
    <property type="entry name" value="MinC_C"/>
    <property type="match status" value="1"/>
</dbReference>
<protein>
    <recommendedName>
        <fullName evidence="6">Probable septum site-determining protein MinC</fullName>
    </recommendedName>
</protein>
<comment type="subunit">
    <text evidence="6">Interacts with MinD and FtsZ.</text>
</comment>
<dbReference type="SUPFAM" id="SSF63848">
    <property type="entry name" value="Cell-division inhibitor MinC, C-terminal domain"/>
    <property type="match status" value="1"/>
</dbReference>
<dbReference type="GO" id="GO:0000902">
    <property type="term" value="P:cell morphogenesis"/>
    <property type="evidence" value="ECO:0007669"/>
    <property type="project" value="InterPro"/>
</dbReference>
<dbReference type="AlphaFoldDB" id="A0A2D2D0B9"/>
<dbReference type="GO" id="GO:0000917">
    <property type="term" value="P:division septum assembly"/>
    <property type="evidence" value="ECO:0007669"/>
    <property type="project" value="UniProtKB-KW"/>
</dbReference>
<dbReference type="GO" id="GO:1901891">
    <property type="term" value="P:regulation of cell septum assembly"/>
    <property type="evidence" value="ECO:0007669"/>
    <property type="project" value="InterPro"/>
</dbReference>
<gene>
    <name evidence="6" type="primary">minC</name>
    <name evidence="8" type="ORF">CQW49_11430</name>
</gene>
<dbReference type="STRING" id="595536.GCA_000178815_02879"/>
<dbReference type="RefSeq" id="WP_003614285.1">
    <property type="nucleotide sequence ID" value="NZ_ADVE02000001.1"/>
</dbReference>
<evidence type="ECO:0000313" key="8">
    <source>
        <dbReference type="EMBL" id="ATQ68426.1"/>
    </source>
</evidence>
<dbReference type="HAMAP" id="MF_00267">
    <property type="entry name" value="MinC"/>
    <property type="match status" value="1"/>
</dbReference>
<comment type="function">
    <text evidence="5 6">Cell division inhibitor that blocks the formation of polar Z ring septums. Rapidly oscillates between the poles of the cell to destabilize FtsZ filaments that have formed before they mature into polar Z rings. Prevents FtsZ polymerization.</text>
</comment>
<evidence type="ECO:0000256" key="2">
    <source>
        <dbReference type="ARBA" id="ARBA00022618"/>
    </source>
</evidence>
<dbReference type="InterPro" id="IPR016098">
    <property type="entry name" value="CAP/MinC_C"/>
</dbReference>
<keyword evidence="4 6" id="KW-0131">Cell cycle</keyword>
<evidence type="ECO:0000256" key="1">
    <source>
        <dbReference type="ARBA" id="ARBA00006291"/>
    </source>
</evidence>
<keyword evidence="3 6" id="KW-0717">Septation</keyword>
<evidence type="ECO:0000313" key="9">
    <source>
        <dbReference type="Proteomes" id="UP000230709"/>
    </source>
</evidence>
<dbReference type="PANTHER" id="PTHR34108:SF1">
    <property type="entry name" value="SEPTUM SITE-DETERMINING PROTEIN MINC"/>
    <property type="match status" value="1"/>
</dbReference>
<dbReference type="NCBIfam" id="TIGR01222">
    <property type="entry name" value="minC"/>
    <property type="match status" value="1"/>
</dbReference>
<dbReference type="InterPro" id="IPR013033">
    <property type="entry name" value="MinC"/>
</dbReference>
<evidence type="ECO:0000256" key="4">
    <source>
        <dbReference type="ARBA" id="ARBA00023306"/>
    </source>
</evidence>
<proteinExistence type="inferred from homology"/>
<sequence length="259" mass="27889">MTESSSSHIRFRGRSFPVLAIEPDAPIDGWIEKLDACLERTPAFFARKAIVVDVSKLGLERDEVVGLMGRLSERQVRVMGLTGVEPSWACDELPPILLSGRAYAADEEPSAAAPQPTLTPQEQTTFAEIGAALRAEKPALAESVESERRHVAPLVVEKPVRSGQSIFHPGGDVIVVGSVASGADVVAGGSIHVYGAVRGRVMAGSYGETRARIFCRKLEAELVAVGGFYMTADEIRADLRGRAVHAFLQDETIKIVRLD</sequence>
<evidence type="ECO:0000259" key="7">
    <source>
        <dbReference type="Pfam" id="PF03775"/>
    </source>
</evidence>
<dbReference type="KEGG" id="mtw:CQW49_11430"/>
<dbReference type="InterPro" id="IPR005526">
    <property type="entry name" value="Septum_form_inhib_MinC_C"/>
</dbReference>
<evidence type="ECO:0000256" key="6">
    <source>
        <dbReference type="HAMAP-Rule" id="MF_00267"/>
    </source>
</evidence>
<comment type="similarity">
    <text evidence="1 6">Belongs to the MinC family.</text>
</comment>
<dbReference type="Gene3D" id="3.30.70.260">
    <property type="match status" value="1"/>
</dbReference>
<dbReference type="EMBL" id="CP023737">
    <property type="protein sequence ID" value="ATQ68426.1"/>
    <property type="molecule type" value="Genomic_DNA"/>
</dbReference>
<dbReference type="PANTHER" id="PTHR34108">
    <property type="entry name" value="SEPTUM SITE-DETERMINING PROTEIN MINC"/>
    <property type="match status" value="1"/>
</dbReference>